<dbReference type="Proteomes" id="UP001163846">
    <property type="component" value="Unassembled WGS sequence"/>
</dbReference>
<dbReference type="PANTHER" id="PTHR45760:SF2">
    <property type="entry name" value="FI19922P1-RELATED"/>
    <property type="match status" value="1"/>
</dbReference>
<evidence type="ECO:0000256" key="9">
    <source>
        <dbReference type="ARBA" id="ARBA00023136"/>
    </source>
</evidence>
<dbReference type="GO" id="GO:1990542">
    <property type="term" value="P:mitochondrial transmembrane transport"/>
    <property type="evidence" value="ECO:0007669"/>
    <property type="project" value="InterPro"/>
</dbReference>
<sequence>MHESYAKLAGAATGSTMTALTMTPFDVVKTRLQTQKPVERPLIFPRPPPNSCCQPSGKPCVRNMSSLAQPLAEEELVCVWENGMFRAERVNGFSDAIRHVWRAEGVRGLWKGAGTTLLIGVPSSTSYMLTYDHLLKVSLPPLLPEPVVPLIAGVLARGVISSVASPLEMIRTNLQSTPPSPSNPHTLRSVLSSIRGLVRAQGIPVLYRGLGATLWRDIPFSGLYWATYESLKKSFARQGHQGAWVAFVSGALSGSAAALMTSPMDVIKTRRQALVMSGSTSQITATLPLVRHIVQSEGVNALFAGLAPRIAKIAPACGIMIACFEGVGRLLSDHS</sequence>
<comment type="subcellular location">
    <subcellularLocation>
        <location evidence="1">Mitochondrion inner membrane</location>
        <topology evidence="1">Multi-pass membrane protein</topology>
    </subcellularLocation>
</comment>
<evidence type="ECO:0000256" key="11">
    <source>
        <dbReference type="RuleBase" id="RU000488"/>
    </source>
</evidence>
<evidence type="ECO:0000256" key="7">
    <source>
        <dbReference type="ARBA" id="ARBA00022989"/>
    </source>
</evidence>
<dbReference type="PROSITE" id="PS50920">
    <property type="entry name" value="SOLCAR"/>
    <property type="match status" value="3"/>
</dbReference>
<keyword evidence="8" id="KW-0496">Mitochondrion</keyword>
<keyword evidence="13" id="KW-1185">Reference proteome</keyword>
<dbReference type="GO" id="GO:0005743">
    <property type="term" value="C:mitochondrial inner membrane"/>
    <property type="evidence" value="ECO:0007669"/>
    <property type="project" value="UniProtKB-SubCell"/>
</dbReference>
<feature type="repeat" description="Solcar" evidence="10">
    <location>
        <begin position="241"/>
        <end position="330"/>
    </location>
</feature>
<dbReference type="InterPro" id="IPR018108">
    <property type="entry name" value="MCP_transmembrane"/>
</dbReference>
<evidence type="ECO:0000256" key="6">
    <source>
        <dbReference type="ARBA" id="ARBA00022792"/>
    </source>
</evidence>
<dbReference type="InterPro" id="IPR023395">
    <property type="entry name" value="MCP_dom_sf"/>
</dbReference>
<feature type="repeat" description="Solcar" evidence="10">
    <location>
        <begin position="144"/>
        <end position="234"/>
    </location>
</feature>
<comment type="similarity">
    <text evidence="2 11">Belongs to the mitochondrial carrier (TC 2.A.29) family.</text>
</comment>
<evidence type="ECO:0000313" key="12">
    <source>
        <dbReference type="EMBL" id="KAJ3844862.1"/>
    </source>
</evidence>
<keyword evidence="9 10" id="KW-0472">Membrane</keyword>
<dbReference type="Gene3D" id="1.50.40.10">
    <property type="entry name" value="Mitochondrial carrier domain"/>
    <property type="match status" value="1"/>
</dbReference>
<keyword evidence="3 11" id="KW-0813">Transport</keyword>
<accession>A0AA38UN34</accession>
<comment type="caution">
    <text evidence="12">The sequence shown here is derived from an EMBL/GenBank/DDBJ whole genome shotgun (WGS) entry which is preliminary data.</text>
</comment>
<name>A0AA38UN34_9AGAR</name>
<evidence type="ECO:0000256" key="8">
    <source>
        <dbReference type="ARBA" id="ARBA00023128"/>
    </source>
</evidence>
<dbReference type="PANTHER" id="PTHR45760">
    <property type="entry name" value="FI19922P1-RELATED"/>
    <property type="match status" value="1"/>
</dbReference>
<evidence type="ECO:0000256" key="3">
    <source>
        <dbReference type="ARBA" id="ARBA00022448"/>
    </source>
</evidence>
<keyword evidence="7" id="KW-1133">Transmembrane helix</keyword>
<evidence type="ECO:0000256" key="1">
    <source>
        <dbReference type="ARBA" id="ARBA00004448"/>
    </source>
</evidence>
<gene>
    <name evidence="12" type="ORF">F5878DRAFT_600788</name>
</gene>
<dbReference type="SUPFAM" id="SSF103506">
    <property type="entry name" value="Mitochondrial carrier"/>
    <property type="match status" value="1"/>
</dbReference>
<organism evidence="12 13">
    <name type="scientific">Lentinula raphanica</name>
    <dbReference type="NCBI Taxonomy" id="153919"/>
    <lineage>
        <taxon>Eukaryota</taxon>
        <taxon>Fungi</taxon>
        <taxon>Dikarya</taxon>
        <taxon>Basidiomycota</taxon>
        <taxon>Agaricomycotina</taxon>
        <taxon>Agaricomycetes</taxon>
        <taxon>Agaricomycetidae</taxon>
        <taxon>Agaricales</taxon>
        <taxon>Marasmiineae</taxon>
        <taxon>Omphalotaceae</taxon>
        <taxon>Lentinula</taxon>
    </lineage>
</organism>
<reference evidence="12" key="1">
    <citation type="submission" date="2022-08" db="EMBL/GenBank/DDBJ databases">
        <authorList>
            <consortium name="DOE Joint Genome Institute"/>
            <person name="Min B."/>
            <person name="Riley R."/>
            <person name="Sierra-Patev S."/>
            <person name="Naranjo-Ortiz M."/>
            <person name="Looney B."/>
            <person name="Konkel Z."/>
            <person name="Slot J.C."/>
            <person name="Sakamoto Y."/>
            <person name="Steenwyk J.L."/>
            <person name="Rokas A."/>
            <person name="Carro J."/>
            <person name="Camarero S."/>
            <person name="Ferreira P."/>
            <person name="Molpeceres G."/>
            <person name="Ruiz-Duenas F.J."/>
            <person name="Serrano A."/>
            <person name="Henrissat B."/>
            <person name="Drula E."/>
            <person name="Hughes K.W."/>
            <person name="Mata J.L."/>
            <person name="Ishikawa N.K."/>
            <person name="Vargas-Isla R."/>
            <person name="Ushijima S."/>
            <person name="Smith C.A."/>
            <person name="Ahrendt S."/>
            <person name="Andreopoulos W."/>
            <person name="He G."/>
            <person name="Labutti K."/>
            <person name="Lipzen A."/>
            <person name="Ng V."/>
            <person name="Sandor L."/>
            <person name="Barry K."/>
            <person name="Martinez A.T."/>
            <person name="Xiao Y."/>
            <person name="Gibbons J.G."/>
            <person name="Terashima K."/>
            <person name="Hibbett D.S."/>
            <person name="Grigoriev I.V."/>
        </authorList>
    </citation>
    <scope>NUCLEOTIDE SEQUENCE</scope>
    <source>
        <strain evidence="12">TFB9207</strain>
    </source>
</reference>
<dbReference type="EMBL" id="MU805945">
    <property type="protein sequence ID" value="KAJ3844862.1"/>
    <property type="molecule type" value="Genomic_DNA"/>
</dbReference>
<keyword evidence="5" id="KW-0677">Repeat</keyword>
<dbReference type="AlphaFoldDB" id="A0AA38UN34"/>
<protein>
    <submittedName>
        <fullName evidence="12">Mitochondrial carrier domain-containing protein</fullName>
    </submittedName>
</protein>
<evidence type="ECO:0000313" key="13">
    <source>
        <dbReference type="Proteomes" id="UP001163846"/>
    </source>
</evidence>
<dbReference type="InterPro" id="IPR045315">
    <property type="entry name" value="Mtm1-like"/>
</dbReference>
<feature type="repeat" description="Solcar" evidence="10">
    <location>
        <begin position="2"/>
        <end position="137"/>
    </location>
</feature>
<evidence type="ECO:0000256" key="10">
    <source>
        <dbReference type="PROSITE-ProRule" id="PRU00282"/>
    </source>
</evidence>
<keyword evidence="6" id="KW-0999">Mitochondrion inner membrane</keyword>
<keyword evidence="4 10" id="KW-0812">Transmembrane</keyword>
<evidence type="ECO:0000256" key="2">
    <source>
        <dbReference type="ARBA" id="ARBA00006375"/>
    </source>
</evidence>
<dbReference type="Pfam" id="PF00153">
    <property type="entry name" value="Mito_carr"/>
    <property type="match status" value="4"/>
</dbReference>
<proteinExistence type="inferred from homology"/>
<evidence type="ECO:0000256" key="5">
    <source>
        <dbReference type="ARBA" id="ARBA00022737"/>
    </source>
</evidence>
<evidence type="ECO:0000256" key="4">
    <source>
        <dbReference type="ARBA" id="ARBA00022692"/>
    </source>
</evidence>